<dbReference type="KEGG" id="tpsc:RBB77_21290"/>
<proteinExistence type="predicted"/>
<reference evidence="1" key="1">
    <citation type="submission" date="2023-08" db="EMBL/GenBank/DDBJ databases">
        <authorList>
            <person name="Messyasz A."/>
            <person name="Mannisto M.K."/>
            <person name="Kerkhof L.J."/>
            <person name="Haggblom M."/>
        </authorList>
    </citation>
    <scope>NUCLEOTIDE SEQUENCE</scope>
    <source>
        <strain evidence="1">X5P6</strain>
    </source>
</reference>
<dbReference type="EMBL" id="CP132942">
    <property type="protein sequence ID" value="XCB32928.1"/>
    <property type="molecule type" value="Genomic_DNA"/>
</dbReference>
<dbReference type="AlphaFoldDB" id="A0AAU7ZPS4"/>
<protein>
    <submittedName>
        <fullName evidence="1">Uncharacterized protein</fullName>
    </submittedName>
</protein>
<dbReference type="RefSeq" id="WP_353063766.1">
    <property type="nucleotide sequence ID" value="NZ_CP132942.1"/>
</dbReference>
<gene>
    <name evidence="1" type="ORF">RBB77_21290</name>
</gene>
<organism evidence="1">
    <name type="scientific">Tunturiibacter psychrotolerans</name>
    <dbReference type="NCBI Taxonomy" id="3069686"/>
    <lineage>
        <taxon>Bacteria</taxon>
        <taxon>Pseudomonadati</taxon>
        <taxon>Acidobacteriota</taxon>
        <taxon>Terriglobia</taxon>
        <taxon>Terriglobales</taxon>
        <taxon>Acidobacteriaceae</taxon>
        <taxon>Tunturiibacter</taxon>
    </lineage>
</organism>
<reference evidence="1" key="2">
    <citation type="journal article" date="2024" name="Environ. Microbiol.">
        <title>Genome analysis and description of Tunturibacter gen. nov. expands the diversity of Terriglobia in tundra soils.</title>
        <authorList>
            <person name="Messyasz A."/>
            <person name="Mannisto M.K."/>
            <person name="Kerkhof L.J."/>
            <person name="Haggblom M.M."/>
        </authorList>
    </citation>
    <scope>NUCLEOTIDE SEQUENCE</scope>
    <source>
        <strain evidence="1">X5P6</strain>
    </source>
</reference>
<evidence type="ECO:0000313" key="1">
    <source>
        <dbReference type="EMBL" id="XCB32928.1"/>
    </source>
</evidence>
<accession>A0AAU7ZPS4</accession>
<name>A0AAU7ZPS4_9BACT</name>
<sequence length="248" mass="27557">MRRAFVVLITFFCLGTASLLGQGLNLTVGIPGNVPAGTIEEMDNALIVATPEQKVDLLKRFGVEGEIARGTTTAWVTRGITLEPLRGDANKNYGLLALPCETAHDYAFLYLLEDTGKNNWRAVDHTMLECFGGQVSHKMINLLPGTDLILVEHATTGHGSGLLEESTQIFRVRAGKLHRLMSTPDYVKDWTDIFIERNSSFVVFPGGRLEETRLTSVKERPTRVERRMWTFSPDGEALAPTPFHSVRE</sequence>